<dbReference type="KEGG" id="apo:Arcpr_1815"/>
<dbReference type="AlphaFoldDB" id="D2RFG5"/>
<evidence type="ECO:0000313" key="2">
    <source>
        <dbReference type="EMBL" id="ADB58859.1"/>
    </source>
</evidence>
<feature type="domain" description="HTH lysR-type" evidence="1">
    <location>
        <begin position="27"/>
        <end position="82"/>
    </location>
</feature>
<dbReference type="Gene3D" id="1.10.10.10">
    <property type="entry name" value="Winged helix-like DNA-binding domain superfamily/Winged helix DNA-binding domain"/>
    <property type="match status" value="1"/>
</dbReference>
<dbReference type="PANTHER" id="PTHR30432">
    <property type="entry name" value="TRANSCRIPTIONAL REGULATOR MODE"/>
    <property type="match status" value="1"/>
</dbReference>
<dbReference type="InterPro" id="IPR000847">
    <property type="entry name" value="LysR_HTH_N"/>
</dbReference>
<evidence type="ECO:0000313" key="3">
    <source>
        <dbReference type="Proteomes" id="UP000001901"/>
    </source>
</evidence>
<protein>
    <submittedName>
        <fullName evidence="2">Transcriptional regulator, ModE family</fullName>
    </submittedName>
</protein>
<dbReference type="Pfam" id="PF00126">
    <property type="entry name" value="HTH_1"/>
    <property type="match status" value="1"/>
</dbReference>
<evidence type="ECO:0000259" key="1">
    <source>
        <dbReference type="Pfam" id="PF00126"/>
    </source>
</evidence>
<dbReference type="PaxDb" id="572546-Arcpr_1815"/>
<keyword evidence="3" id="KW-1185">Reference proteome</keyword>
<dbReference type="GO" id="GO:0003700">
    <property type="term" value="F:DNA-binding transcription factor activity"/>
    <property type="evidence" value="ECO:0007669"/>
    <property type="project" value="InterPro"/>
</dbReference>
<name>D2RFG5_ARCPA</name>
<gene>
    <name evidence="2" type="ordered locus">Arcpr_1815</name>
</gene>
<dbReference type="InterPro" id="IPR036388">
    <property type="entry name" value="WH-like_DNA-bd_sf"/>
</dbReference>
<dbReference type="InterPro" id="IPR051815">
    <property type="entry name" value="Molybdate_resp_trans_reg"/>
</dbReference>
<dbReference type="RefSeq" id="WP_012941194.1">
    <property type="nucleotide sequence ID" value="NC_013741.1"/>
</dbReference>
<dbReference type="PANTHER" id="PTHR30432:SF1">
    <property type="entry name" value="DNA-BINDING TRANSCRIPTIONAL DUAL REGULATOR MODE"/>
    <property type="match status" value="1"/>
</dbReference>
<accession>D2RFG5</accession>
<reference evidence="2 3" key="1">
    <citation type="journal article" date="2010" name="Stand. Genomic Sci.">
        <title>Complete genome sequence of Archaeoglobus profundus type strain (AV18).</title>
        <authorList>
            <person name="von Jan M."/>
            <person name="Lapidus A."/>
            <person name="Del Rio T.G."/>
            <person name="Copeland A."/>
            <person name="Tice H."/>
            <person name="Cheng J.F."/>
            <person name="Lucas S."/>
            <person name="Chen F."/>
            <person name="Nolan M."/>
            <person name="Goodwin L."/>
            <person name="Han C."/>
            <person name="Pitluck S."/>
            <person name="Liolios K."/>
            <person name="Ivanova N."/>
            <person name="Mavromatis K."/>
            <person name="Ovchinnikova G."/>
            <person name="Chertkov O."/>
            <person name="Pati A."/>
            <person name="Chen A."/>
            <person name="Palaniappan K."/>
            <person name="Land M."/>
            <person name="Hauser L."/>
            <person name="Chang Y.J."/>
            <person name="Jeffries C.D."/>
            <person name="Saunders E."/>
            <person name="Brettin T."/>
            <person name="Detter J.C."/>
            <person name="Chain P."/>
            <person name="Eichinger K."/>
            <person name="Huber H."/>
            <person name="Spring S."/>
            <person name="Rohde M."/>
            <person name="Goker M."/>
            <person name="Wirth R."/>
            <person name="Woyke T."/>
            <person name="Bristow J."/>
            <person name="Eisen J.A."/>
            <person name="Markowitz V."/>
            <person name="Hugenholtz P."/>
            <person name="Kyrpides N.C."/>
            <person name="Klenk H.P."/>
        </authorList>
    </citation>
    <scope>NUCLEOTIDE SEQUENCE [LARGE SCALE GENOMIC DNA]</scope>
    <source>
        <strain evidence="3">DSM 5631 / JCM 9629 / NBRC 100127 / Av18</strain>
    </source>
</reference>
<organism evidence="2 3">
    <name type="scientific">Archaeoglobus profundus (strain DSM 5631 / JCM 9629 / NBRC 100127 / Av18)</name>
    <dbReference type="NCBI Taxonomy" id="572546"/>
    <lineage>
        <taxon>Archaea</taxon>
        <taxon>Methanobacteriati</taxon>
        <taxon>Methanobacteriota</taxon>
        <taxon>Archaeoglobi</taxon>
        <taxon>Archaeoglobales</taxon>
        <taxon>Archaeoglobaceae</taxon>
        <taxon>Archaeoglobus</taxon>
    </lineage>
</organism>
<proteinExistence type="predicted"/>
<dbReference type="Proteomes" id="UP000001901">
    <property type="component" value="Chromosome"/>
</dbReference>
<sequence length="144" mass="16271">MEVGLRFWIEFEGKPVMGRGGYDILKNIEKFQSISKASRALGMSYRFIWDYIRRMENVLGERVVESEKGGVEGGRTTLTPLGKKLIDIYENFENTLKSALNGVRGIVEEVGENKVVITLDNNEFNIGDAVVIFKNGKIPRVKVK</sequence>
<dbReference type="HOGENOM" id="CLU_125440_2_1_2"/>
<dbReference type="InterPro" id="IPR036390">
    <property type="entry name" value="WH_DNA-bd_sf"/>
</dbReference>
<dbReference type="EMBL" id="CP001857">
    <property type="protein sequence ID" value="ADB58859.1"/>
    <property type="molecule type" value="Genomic_DNA"/>
</dbReference>
<dbReference type="eggNOG" id="arCOG00223">
    <property type="taxonomic scope" value="Archaea"/>
</dbReference>
<dbReference type="GeneID" id="32159842"/>
<dbReference type="SUPFAM" id="SSF46785">
    <property type="entry name" value="Winged helix' DNA-binding domain"/>
    <property type="match status" value="1"/>
</dbReference>
<dbReference type="STRING" id="572546.Arcpr_1815"/>